<keyword evidence="1" id="KW-0862">Zinc</keyword>
<feature type="region of interest" description="Disordered" evidence="2">
    <location>
        <begin position="401"/>
        <end position="505"/>
    </location>
</feature>
<dbReference type="GeneID" id="55999358"/>
<keyword evidence="5" id="KW-1185">Reference proteome</keyword>
<dbReference type="CDD" id="cd16620">
    <property type="entry name" value="vRING-HC-C4C4_RBBP6"/>
    <property type="match status" value="1"/>
</dbReference>
<dbReference type="Gene3D" id="3.30.40.10">
    <property type="entry name" value="Zinc/RING finger domain, C3HC4 (zinc finger)"/>
    <property type="match status" value="1"/>
</dbReference>
<dbReference type="EMBL" id="CP055903">
    <property type="protein sequence ID" value="QKX64706.1"/>
    <property type="molecule type" value="Genomic_DNA"/>
</dbReference>
<feature type="compositionally biased region" description="Basic and acidic residues" evidence="2">
    <location>
        <begin position="843"/>
        <end position="853"/>
    </location>
</feature>
<dbReference type="RefSeq" id="XP_035350879.1">
    <property type="nucleotide sequence ID" value="XM_035494986.1"/>
</dbReference>
<feature type="compositionally biased region" description="Polar residues" evidence="2">
    <location>
        <begin position="401"/>
        <end position="412"/>
    </location>
</feature>
<dbReference type="SUPFAM" id="SSF57850">
    <property type="entry name" value="RING/U-box"/>
    <property type="match status" value="1"/>
</dbReference>
<organism evidence="4 5">
    <name type="scientific">Talaromyces rugulosus</name>
    <name type="common">Penicillium rugulosum</name>
    <dbReference type="NCBI Taxonomy" id="121627"/>
    <lineage>
        <taxon>Eukaryota</taxon>
        <taxon>Fungi</taxon>
        <taxon>Dikarya</taxon>
        <taxon>Ascomycota</taxon>
        <taxon>Pezizomycotina</taxon>
        <taxon>Eurotiomycetes</taxon>
        <taxon>Eurotiomycetidae</taxon>
        <taxon>Eurotiales</taxon>
        <taxon>Trichocomaceae</taxon>
        <taxon>Talaromyces</taxon>
        <taxon>Talaromyces sect. Islandici</taxon>
    </lineage>
</organism>
<feature type="compositionally biased region" description="Basic and acidic residues" evidence="2">
    <location>
        <begin position="684"/>
        <end position="703"/>
    </location>
</feature>
<reference evidence="5" key="1">
    <citation type="submission" date="2020-06" db="EMBL/GenBank/DDBJ databases">
        <title>A chromosome-scale genome assembly of Talaromyces rugulosus W13939.</title>
        <authorList>
            <person name="Wang B."/>
            <person name="Guo L."/>
            <person name="Ye K."/>
            <person name="Wang L."/>
        </authorList>
    </citation>
    <scope>NUCLEOTIDE SEQUENCE [LARGE SCALE GENOMIC DNA]</scope>
    <source>
        <strain evidence="5">W13939</strain>
    </source>
</reference>
<dbReference type="Proteomes" id="UP000509510">
    <property type="component" value="Chromosome VI"/>
</dbReference>
<feature type="region of interest" description="Disordered" evidence="2">
    <location>
        <begin position="191"/>
        <end position="216"/>
    </location>
</feature>
<feature type="compositionally biased region" description="Low complexity" evidence="2">
    <location>
        <begin position="862"/>
        <end position="873"/>
    </location>
</feature>
<dbReference type="InterPro" id="IPR032922">
    <property type="entry name" value="SON"/>
</dbReference>
<feature type="domain" description="RING-type" evidence="3">
    <location>
        <begin position="28"/>
        <end position="64"/>
    </location>
</feature>
<feature type="region of interest" description="Disordered" evidence="2">
    <location>
        <begin position="559"/>
        <end position="948"/>
    </location>
</feature>
<evidence type="ECO:0000259" key="3">
    <source>
        <dbReference type="PROSITE" id="PS50089"/>
    </source>
</evidence>
<feature type="compositionally biased region" description="Basic and acidic residues" evidence="2">
    <location>
        <begin position="874"/>
        <end position="920"/>
    </location>
</feature>
<dbReference type="PROSITE" id="PS50089">
    <property type="entry name" value="ZF_RING_2"/>
    <property type="match status" value="1"/>
</dbReference>
<evidence type="ECO:0000256" key="2">
    <source>
        <dbReference type="SAM" id="MobiDB-lite"/>
    </source>
</evidence>
<dbReference type="PANTHER" id="PTHR46528:SF1">
    <property type="entry name" value="PROTEIN SON"/>
    <property type="match status" value="1"/>
</dbReference>
<feature type="compositionally biased region" description="Basic and acidic residues" evidence="2">
    <location>
        <begin position="89"/>
        <end position="99"/>
    </location>
</feature>
<feature type="compositionally biased region" description="Basic and acidic residues" evidence="2">
    <location>
        <begin position="655"/>
        <end position="675"/>
    </location>
</feature>
<feature type="compositionally biased region" description="Polar residues" evidence="2">
    <location>
        <begin position="202"/>
        <end position="216"/>
    </location>
</feature>
<evidence type="ECO:0000256" key="1">
    <source>
        <dbReference type="PROSITE-ProRule" id="PRU00175"/>
    </source>
</evidence>
<evidence type="ECO:0000313" key="5">
    <source>
        <dbReference type="Proteomes" id="UP000509510"/>
    </source>
</evidence>
<dbReference type="PANTHER" id="PTHR46528">
    <property type="entry name" value="PROTEIN SON"/>
    <property type="match status" value="1"/>
</dbReference>
<keyword evidence="1" id="KW-0863">Zinc-finger</keyword>
<name>A0A7H8REK4_TALRU</name>
<dbReference type="GO" id="GO:0008270">
    <property type="term" value="F:zinc ion binding"/>
    <property type="evidence" value="ECO:0007669"/>
    <property type="project" value="UniProtKB-KW"/>
</dbReference>
<feature type="compositionally biased region" description="Low complexity" evidence="2">
    <location>
        <begin position="100"/>
        <end position="121"/>
    </location>
</feature>
<feature type="compositionally biased region" description="Basic and acidic residues" evidence="2">
    <location>
        <begin position="934"/>
        <end position="948"/>
    </location>
</feature>
<feature type="region of interest" description="Disordered" evidence="2">
    <location>
        <begin position="89"/>
        <end position="175"/>
    </location>
</feature>
<evidence type="ECO:0000313" key="4">
    <source>
        <dbReference type="EMBL" id="QKX64706.1"/>
    </source>
</evidence>
<feature type="compositionally biased region" description="Basic residues" evidence="2">
    <location>
        <begin position="704"/>
        <end position="719"/>
    </location>
</feature>
<dbReference type="KEGG" id="trg:TRUGW13939_11882"/>
<feature type="compositionally biased region" description="Polar residues" evidence="2">
    <location>
        <begin position="597"/>
        <end position="629"/>
    </location>
</feature>
<keyword evidence="1" id="KW-0479">Metal-binding</keyword>
<dbReference type="OrthoDB" id="106784at2759"/>
<gene>
    <name evidence="4" type="ORF">TRUGW13939_11882</name>
</gene>
<accession>A0A7H8REK4</accession>
<feature type="compositionally biased region" description="Basic and acidic residues" evidence="2">
    <location>
        <begin position="750"/>
        <end position="814"/>
    </location>
</feature>
<proteinExistence type="predicted"/>
<protein>
    <recommendedName>
        <fullName evidence="3">RING-type domain-containing protein</fullName>
    </recommendedName>
</protein>
<feature type="compositionally biased region" description="Polar residues" evidence="2">
    <location>
        <begin position="488"/>
        <end position="498"/>
    </location>
</feature>
<dbReference type="InterPro" id="IPR001841">
    <property type="entry name" value="Znf_RING"/>
</dbReference>
<dbReference type="InterPro" id="IPR013083">
    <property type="entry name" value="Znf_RING/FYVE/PHD"/>
</dbReference>
<dbReference type="GO" id="GO:0043484">
    <property type="term" value="P:regulation of RNA splicing"/>
    <property type="evidence" value="ECO:0007669"/>
    <property type="project" value="InterPro"/>
</dbReference>
<feature type="compositionally biased region" description="Basic residues" evidence="2">
    <location>
        <begin position="833"/>
        <end position="842"/>
    </location>
</feature>
<dbReference type="GO" id="GO:0051726">
    <property type="term" value="P:regulation of cell cycle"/>
    <property type="evidence" value="ECO:0007669"/>
    <property type="project" value="InterPro"/>
</dbReference>
<dbReference type="GO" id="GO:0003723">
    <property type="term" value="F:RNA binding"/>
    <property type="evidence" value="ECO:0007669"/>
    <property type="project" value="InterPro"/>
</dbReference>
<dbReference type="AlphaFoldDB" id="A0A7H8REK4"/>
<feature type="compositionally biased region" description="Basic and acidic residues" evidence="2">
    <location>
        <begin position="454"/>
        <end position="476"/>
    </location>
</feature>
<sequence>MASMELSAGLLEIVNSLTQDDIPFKLRCAVCNKLAVNAFRLPCCDQAICENCQTTLPDSCPVCEHNPVSPDLCKPNKALRTTLKAFLRTEEKKREKDRPSATPAPALAPPVETATSQVADEAAPKKEDEATPVITREPVIADEPVVVPSTEDVQPLEETEPLPQPSDQPGEVPATAAGNETAENIEENTTPAASGALVEGESQPTQQDMASANGPNTAFPNMGFGVNPGMMPNGAWAGQDLGAMTQFMPNTPMNNMQNPMGMLGIDPMTVAQGMFGGFGMNMNNMSNGMNVGFGSGQQMYGNWDNSQNNMYNPTAFANGMGQDYRASGYAGYMSQDNGSYSQMQQYSNQNYNQGGYYGNNGPGYMRGMGRGRGRGYYRGRGGYYGQMHANNQYQQGYQNNVSSEAMEQTASAPSAEDVKKFNDDLAPGGEDDLGDGPLKDETAEAQKALGNVDRTGDPDGHKSEDGDPQDLPDKDGAAVLQGIPTIDSLDSASSNHDGYQNGPMLGHMEQGYGRGRGYGRGGFYNNRGGYYQNAPGQQPAIGQGVVGAPVAPRAMRQGLPNISTRRLYPGHGHNPSTGEAPENASRSATPTTTPATMNGNNRPQSPSAKTSRMRSQSPSQVDSGAQSRPPQSPAVPSSRHDRHRRDRSQASHASEANRDKDRRRDDRDKNVDRSRSRSPSQTKETSRRSSHRPDRDRERDTKPNHRSHRSRRHRSRSGSRYRDGESPSLGTTNGSERKDLASRITTAQRLNKESSGRSREDRSSRRDREKRRDRERDYDYERDRDRDRDRDRHREKEKDRPRDRDREREREKDRKRPRRDRSASPNDSDSSHRHSRRVKRSHNRDENDYDKRRPLTSRTHASTKSSGEPPSSSKDPHTLEREARNRERMMKEQQRRTAATTDRDGRSSRGRHDRDRELAGGRRLSYKYEDDEDGMNRIEEEREASRWA</sequence>